<keyword evidence="5" id="KW-1185">Reference proteome</keyword>
<dbReference type="CDD" id="cd04301">
    <property type="entry name" value="NAT_SF"/>
    <property type="match status" value="1"/>
</dbReference>
<dbReference type="Pfam" id="PF00583">
    <property type="entry name" value="Acetyltransf_1"/>
    <property type="match status" value="1"/>
</dbReference>
<dbReference type="InterPro" id="IPR050832">
    <property type="entry name" value="Bact_Acetyltransf"/>
</dbReference>
<organism evidence="4 5">
    <name type="scientific">Croceicoccus mobilis</name>
    <dbReference type="NCBI Taxonomy" id="1703339"/>
    <lineage>
        <taxon>Bacteria</taxon>
        <taxon>Pseudomonadati</taxon>
        <taxon>Pseudomonadota</taxon>
        <taxon>Alphaproteobacteria</taxon>
        <taxon>Sphingomonadales</taxon>
        <taxon>Erythrobacteraceae</taxon>
        <taxon>Croceicoccus</taxon>
    </lineage>
</organism>
<evidence type="ECO:0000313" key="4">
    <source>
        <dbReference type="EMBL" id="GGD83759.1"/>
    </source>
</evidence>
<evidence type="ECO:0000313" key="5">
    <source>
        <dbReference type="Proteomes" id="UP000612349"/>
    </source>
</evidence>
<dbReference type="InterPro" id="IPR016181">
    <property type="entry name" value="Acyl_CoA_acyltransferase"/>
</dbReference>
<keyword evidence="2" id="KW-0012">Acyltransferase</keyword>
<dbReference type="AlphaFoldDB" id="A0A916ZA63"/>
<evidence type="ECO:0000259" key="3">
    <source>
        <dbReference type="PROSITE" id="PS51186"/>
    </source>
</evidence>
<protein>
    <submittedName>
        <fullName evidence="4">Acetyltransferase</fullName>
    </submittedName>
</protein>
<dbReference type="EMBL" id="BMIP01000014">
    <property type="protein sequence ID" value="GGD83759.1"/>
    <property type="molecule type" value="Genomic_DNA"/>
</dbReference>
<reference evidence="4" key="1">
    <citation type="journal article" date="2014" name="Int. J. Syst. Evol. Microbiol.">
        <title>Complete genome sequence of Corynebacterium casei LMG S-19264T (=DSM 44701T), isolated from a smear-ripened cheese.</title>
        <authorList>
            <consortium name="US DOE Joint Genome Institute (JGI-PGF)"/>
            <person name="Walter F."/>
            <person name="Albersmeier A."/>
            <person name="Kalinowski J."/>
            <person name="Ruckert C."/>
        </authorList>
    </citation>
    <scope>NUCLEOTIDE SEQUENCE</scope>
    <source>
        <strain evidence="4">CGMCC 1.15360</strain>
    </source>
</reference>
<dbReference type="Gene3D" id="3.40.630.30">
    <property type="match status" value="1"/>
</dbReference>
<feature type="domain" description="N-acetyltransferase" evidence="3">
    <location>
        <begin position="16"/>
        <end position="184"/>
    </location>
</feature>
<gene>
    <name evidence="4" type="ORF">GCM10010990_37330</name>
</gene>
<evidence type="ECO:0000256" key="2">
    <source>
        <dbReference type="ARBA" id="ARBA00023315"/>
    </source>
</evidence>
<dbReference type="InterPro" id="IPR000182">
    <property type="entry name" value="GNAT_dom"/>
</dbReference>
<proteinExistence type="predicted"/>
<dbReference type="PROSITE" id="PS51186">
    <property type="entry name" value="GNAT"/>
    <property type="match status" value="1"/>
</dbReference>
<dbReference type="GO" id="GO:0016747">
    <property type="term" value="F:acyltransferase activity, transferring groups other than amino-acyl groups"/>
    <property type="evidence" value="ECO:0007669"/>
    <property type="project" value="InterPro"/>
</dbReference>
<dbReference type="PANTHER" id="PTHR43877">
    <property type="entry name" value="AMINOALKYLPHOSPHONATE N-ACETYLTRANSFERASE-RELATED-RELATED"/>
    <property type="match status" value="1"/>
</dbReference>
<comment type="caution">
    <text evidence="4">The sequence shown here is derived from an EMBL/GenBank/DDBJ whole genome shotgun (WGS) entry which is preliminary data.</text>
</comment>
<evidence type="ECO:0000256" key="1">
    <source>
        <dbReference type="ARBA" id="ARBA00022679"/>
    </source>
</evidence>
<dbReference type="PANTHER" id="PTHR43877:SF1">
    <property type="entry name" value="ACETYLTRANSFERASE"/>
    <property type="match status" value="1"/>
</dbReference>
<dbReference type="SUPFAM" id="SSF55729">
    <property type="entry name" value="Acyl-CoA N-acyltransferases (Nat)"/>
    <property type="match status" value="1"/>
</dbReference>
<keyword evidence="1" id="KW-0808">Transferase</keyword>
<accession>A0A916ZA63</accession>
<dbReference type="OrthoDB" id="118465at2"/>
<dbReference type="Proteomes" id="UP000612349">
    <property type="component" value="Unassembled WGS sequence"/>
</dbReference>
<reference evidence="4" key="2">
    <citation type="submission" date="2020-09" db="EMBL/GenBank/DDBJ databases">
        <authorList>
            <person name="Sun Q."/>
            <person name="Zhou Y."/>
        </authorList>
    </citation>
    <scope>NUCLEOTIDE SEQUENCE</scope>
    <source>
        <strain evidence="4">CGMCC 1.15360</strain>
    </source>
</reference>
<sequence length="184" mass="19783">MSRSGTPVGEDERATPVLRLAVPGDAEAVRALIRLSTDVLLARVLPPEQVAASHLFMALDTQLLADGTYFAVEVDGVLAGCGGWSRRATNFGGDQSEGRNPRLLNPATEPARIRAMYTHPDFTRLGIGRMILKAGEDAARAEGFNTIQLHATMGGMPLYRACGFREIAHETASGVPIVHMMKDL</sequence>
<name>A0A916ZA63_9SPHN</name>